<dbReference type="GO" id="GO:0003887">
    <property type="term" value="F:DNA-directed DNA polymerase activity"/>
    <property type="evidence" value="ECO:0007669"/>
    <property type="project" value="UniProtKB-UniRule"/>
</dbReference>
<dbReference type="CDD" id="cd06127">
    <property type="entry name" value="DEDDh"/>
    <property type="match status" value="1"/>
</dbReference>
<dbReference type="Pfam" id="PF00929">
    <property type="entry name" value="RNase_T"/>
    <property type="match status" value="1"/>
</dbReference>
<dbReference type="Gene3D" id="3.30.1900.20">
    <property type="match status" value="2"/>
</dbReference>
<evidence type="ECO:0000256" key="6">
    <source>
        <dbReference type="ARBA" id="ARBA00022722"/>
    </source>
</evidence>
<keyword evidence="7 11" id="KW-0378">Hydrolase</keyword>
<organism evidence="14 15">
    <name type="scientific">Fenollaria massiliensis</name>
    <dbReference type="NCBI Taxonomy" id="938288"/>
    <lineage>
        <taxon>Bacteria</taxon>
        <taxon>Bacillati</taxon>
        <taxon>Bacillota</taxon>
        <taxon>Clostridia</taxon>
        <taxon>Eubacteriales</taxon>
        <taxon>Fenollaria</taxon>
    </lineage>
</organism>
<dbReference type="InterPro" id="IPR044923">
    <property type="entry name" value="PolC_middle_finger_sf"/>
</dbReference>
<keyword evidence="15" id="KW-1185">Reference proteome</keyword>
<dbReference type="KEGG" id="fms:M1R53_04150"/>
<comment type="similarity">
    <text evidence="11">Belongs to the DNA polymerase type-C family. PolC subfamily.</text>
</comment>
<evidence type="ECO:0000259" key="13">
    <source>
        <dbReference type="SMART" id="SM00481"/>
    </source>
</evidence>
<protein>
    <recommendedName>
        <fullName evidence="11">DNA polymerase III PolC-type</fullName>
        <shortName evidence="11">PolIII</shortName>
        <ecNumber evidence="11">2.7.7.7</ecNumber>
    </recommendedName>
</protein>
<dbReference type="InterPro" id="IPR006054">
    <property type="entry name" value="DnaQ"/>
</dbReference>
<evidence type="ECO:0000259" key="12">
    <source>
        <dbReference type="SMART" id="SM00479"/>
    </source>
</evidence>
<dbReference type="InterPro" id="IPR006308">
    <property type="entry name" value="Pol_III_a_PolC-type_gram_pos"/>
</dbReference>
<dbReference type="InterPro" id="IPR012337">
    <property type="entry name" value="RNaseH-like_sf"/>
</dbReference>
<dbReference type="InterPro" id="IPR013520">
    <property type="entry name" value="Ribonucl_H"/>
</dbReference>
<dbReference type="InterPro" id="IPR029460">
    <property type="entry name" value="DNAPol_HHH"/>
</dbReference>
<dbReference type="GO" id="GO:0003677">
    <property type="term" value="F:DNA binding"/>
    <property type="evidence" value="ECO:0007669"/>
    <property type="project" value="UniProtKB-UniRule"/>
</dbReference>
<reference evidence="14" key="1">
    <citation type="submission" date="2022-04" db="EMBL/GenBank/DDBJ databases">
        <title>Complete genome sequences of Ezakiella coagulans and Fenollaria massiliensis.</title>
        <authorList>
            <person name="France M.T."/>
            <person name="Clifford J."/>
            <person name="Narina S."/>
            <person name="Rutt L."/>
            <person name="Ravel J."/>
        </authorList>
    </citation>
    <scope>NUCLEOTIDE SEQUENCE</scope>
    <source>
        <strain evidence="14">C0061C2</strain>
    </source>
</reference>
<dbReference type="Gene3D" id="3.20.20.140">
    <property type="entry name" value="Metal-dependent hydrolases"/>
    <property type="match status" value="1"/>
</dbReference>
<dbReference type="EC" id="2.7.7.7" evidence="11"/>
<dbReference type="InterPro" id="IPR012340">
    <property type="entry name" value="NA-bd_OB-fold"/>
</dbReference>
<feature type="domain" description="Exonuclease" evidence="12">
    <location>
        <begin position="394"/>
        <end position="559"/>
    </location>
</feature>
<evidence type="ECO:0000313" key="14">
    <source>
        <dbReference type="EMBL" id="UQK59847.1"/>
    </source>
</evidence>
<dbReference type="GO" id="GO:0008408">
    <property type="term" value="F:3'-5' exonuclease activity"/>
    <property type="evidence" value="ECO:0007669"/>
    <property type="project" value="UniProtKB-UniRule"/>
</dbReference>
<feature type="domain" description="Polymerase/histidinol phosphatase N-terminal" evidence="13">
    <location>
        <begin position="311"/>
        <end position="378"/>
    </location>
</feature>
<dbReference type="Pfam" id="PF17657">
    <property type="entry name" value="DNA_pol3_finger"/>
    <property type="match status" value="1"/>
</dbReference>
<dbReference type="NCBIfam" id="TIGR00573">
    <property type="entry name" value="dnaq"/>
    <property type="match status" value="1"/>
</dbReference>
<name>A0A9E7DKG3_9FIRM</name>
<evidence type="ECO:0000256" key="4">
    <source>
        <dbReference type="ARBA" id="ARBA00022695"/>
    </source>
</evidence>
<dbReference type="SUPFAM" id="SSF53098">
    <property type="entry name" value="Ribonuclease H-like"/>
    <property type="match status" value="1"/>
</dbReference>
<dbReference type="Gene3D" id="1.10.150.870">
    <property type="match status" value="1"/>
</dbReference>
<keyword evidence="6 11" id="KW-0540">Nuclease</keyword>
<dbReference type="NCBIfam" id="NF001688">
    <property type="entry name" value="PRK00448.1"/>
    <property type="match status" value="1"/>
</dbReference>
<keyword evidence="9 11" id="KW-0239">DNA-directed DNA polymerase</keyword>
<dbReference type="Gene3D" id="2.40.50.140">
    <property type="entry name" value="Nucleic acid-binding proteins"/>
    <property type="match status" value="1"/>
</dbReference>
<dbReference type="Pfam" id="PF14579">
    <property type="entry name" value="HHH_6"/>
    <property type="match status" value="1"/>
</dbReference>
<keyword evidence="3 11" id="KW-0808">Transferase</keyword>
<evidence type="ECO:0000256" key="5">
    <source>
        <dbReference type="ARBA" id="ARBA00022705"/>
    </source>
</evidence>
<dbReference type="SMART" id="SM00481">
    <property type="entry name" value="POLIIIAc"/>
    <property type="match status" value="1"/>
</dbReference>
<gene>
    <name evidence="11" type="primary">polC</name>
    <name evidence="14" type="ORF">M1R53_04150</name>
</gene>
<comment type="function">
    <text evidence="1 11">Required for replicative DNA synthesis. This DNA polymerase also exhibits 3' to 5' exonuclease activity.</text>
</comment>
<dbReference type="InterPro" id="IPR003141">
    <property type="entry name" value="Pol/His_phosphatase_N"/>
</dbReference>
<dbReference type="HAMAP" id="MF_00356">
    <property type="entry name" value="DNApol_PolC"/>
    <property type="match status" value="1"/>
</dbReference>
<keyword evidence="5 11" id="KW-0235">DNA replication</keyword>
<accession>A0A9E7DKG3</accession>
<keyword evidence="8 11" id="KW-0269">Exonuclease</keyword>
<dbReference type="NCBIfam" id="TIGR01405">
    <property type="entry name" value="polC_Gram_pos"/>
    <property type="match status" value="1"/>
</dbReference>
<dbReference type="Gene3D" id="6.10.140.1510">
    <property type="match status" value="1"/>
</dbReference>
<dbReference type="GO" id="GO:0005737">
    <property type="term" value="C:cytoplasm"/>
    <property type="evidence" value="ECO:0007669"/>
    <property type="project" value="UniProtKB-SubCell"/>
</dbReference>
<dbReference type="Pfam" id="PF02811">
    <property type="entry name" value="PHP"/>
    <property type="match status" value="1"/>
</dbReference>
<dbReference type="InterPro" id="IPR040982">
    <property type="entry name" value="DNA_pol3_finger"/>
</dbReference>
<comment type="catalytic activity">
    <reaction evidence="10 11">
        <text>DNA(n) + a 2'-deoxyribonucleoside 5'-triphosphate = DNA(n+1) + diphosphate</text>
        <dbReference type="Rhea" id="RHEA:22508"/>
        <dbReference type="Rhea" id="RHEA-COMP:17339"/>
        <dbReference type="Rhea" id="RHEA-COMP:17340"/>
        <dbReference type="ChEBI" id="CHEBI:33019"/>
        <dbReference type="ChEBI" id="CHEBI:61560"/>
        <dbReference type="ChEBI" id="CHEBI:173112"/>
        <dbReference type="EC" id="2.7.7.7"/>
    </reaction>
</comment>
<dbReference type="RefSeq" id="WP_249243179.1">
    <property type="nucleotide sequence ID" value="NZ_CP096649.1"/>
</dbReference>
<dbReference type="PANTHER" id="PTHR32294">
    <property type="entry name" value="DNA POLYMERASE III SUBUNIT ALPHA"/>
    <property type="match status" value="1"/>
</dbReference>
<evidence type="ECO:0000256" key="9">
    <source>
        <dbReference type="ARBA" id="ARBA00022932"/>
    </source>
</evidence>
<dbReference type="InterPro" id="IPR036397">
    <property type="entry name" value="RNaseH_sf"/>
</dbReference>
<evidence type="ECO:0000256" key="1">
    <source>
        <dbReference type="ARBA" id="ARBA00003452"/>
    </source>
</evidence>
<dbReference type="InterPro" id="IPR004013">
    <property type="entry name" value="PHP_dom"/>
</dbReference>
<evidence type="ECO:0000256" key="2">
    <source>
        <dbReference type="ARBA" id="ARBA00022490"/>
    </source>
</evidence>
<dbReference type="SMART" id="SM00479">
    <property type="entry name" value="EXOIII"/>
    <property type="match status" value="1"/>
</dbReference>
<evidence type="ECO:0000256" key="10">
    <source>
        <dbReference type="ARBA" id="ARBA00049244"/>
    </source>
</evidence>
<comment type="subcellular location">
    <subcellularLocation>
        <location evidence="11">Cytoplasm</location>
    </subcellularLocation>
</comment>
<keyword evidence="2 11" id="KW-0963">Cytoplasm</keyword>
<dbReference type="InterPro" id="IPR011708">
    <property type="entry name" value="DNA_pol3_alpha_NTPase_dom"/>
</dbReference>
<dbReference type="Gene3D" id="1.10.150.700">
    <property type="entry name" value="PolC, middle finger domain"/>
    <property type="match status" value="1"/>
</dbReference>
<dbReference type="GO" id="GO:0006261">
    <property type="term" value="P:DNA-templated DNA replication"/>
    <property type="evidence" value="ECO:0007669"/>
    <property type="project" value="UniProtKB-UniRule"/>
</dbReference>
<evidence type="ECO:0000256" key="8">
    <source>
        <dbReference type="ARBA" id="ARBA00022839"/>
    </source>
</evidence>
<dbReference type="Gene3D" id="3.30.420.10">
    <property type="entry name" value="Ribonuclease H-like superfamily/Ribonuclease H"/>
    <property type="match status" value="1"/>
</dbReference>
<evidence type="ECO:0000256" key="7">
    <source>
        <dbReference type="ARBA" id="ARBA00022801"/>
    </source>
</evidence>
<dbReference type="CDD" id="cd07435">
    <property type="entry name" value="PHP_PolIIIA_POLC"/>
    <property type="match status" value="1"/>
</dbReference>
<sequence>MIKLFKPEELNINIDFLSDDDKIFFESPVLNEKTLKITYYYNLKEQSLAPKVDELIKSTFLKFSLSDVNINAIQYTKCSEYFNSIRNEFTDIDEKALSYEEDDASYTFTLDNQLILDSFNANPFLELMRSLCTNFENKAIKTKCKEIVINKEEFIDQLKNNAEQISESFKIVKEEKKKSEASAENGDKKSFFRKKKEIDKNKCIKIKDITSDMDFITIQGEVFAYEFVDRDDYALVKFAVDDGEEAIRVSKFIRKNKEGKYDYEYDIDNGVKLYLCGNVNLFQNIMSIKIYSYEIINEEKTDEETEDIKRVEIGLHTKMSSQEGFISAKEYFKEAKKRGYDSLGFMDKNVVQSYPEIMDAAIETGIKPLYGVEANLFDDTKTLVNNYKGDNKNTFVVFDVETTGFSATDDRVIEMGAVKIKDGKVIDNFSEFTDPGFHIPYRITELTTIDDATVAGCPSFDEILEKFMDFCKDSVLVAHNAEFDISFIKSSMHRKGIKFDYEYIDTLELSRYLLPDLKKHRLDTLTALFNINLENHHRAIDDATATGFVFLKLLDLLKEQNCNNLDDMSKIKSQNYYNVHNISIFATNLTGLKNLYRLISLSHIDNYNRQPIVYKSQIDENREGLLVGGGSYNGPIYNALIRCEEIDKLKEMIKYYDFVELHPMDQYLYLIEDESLHEMDSIKNINRRLYDAAKEVNVPVLANGDVYYIDQSDSVYRSILVFNRKNFVGSRKECNNTDHYFKTTKELLNSFPYLSEEETKEIVIDNTLAFAEKFENIRPIPKDTFPPFIENSDKDLRDCCYNKATSIYGDPLPEIVKKRLDKELDSIIGNGYAVLYIIARKLILQSNADGYVVGSRGSVGSSFAATMSDITEVNPLIPHYVCPNCKHSEFVDDPKYDSGFDLPRKNCPICSHEMNRDGQKIPFEVFLGFNGDKEPDIDLNFAGDYQLTAHKNTEKIFGENFVFRAGTIGTLADKTAAACILDYLEKKNKNISYLHAMFLSKRIKGSKRTTGQHAGGVMVVPKNKSILDFTPVQKPADDMGTDIITTHFDYHSISGKILKLDLLGHDVPNIIKNLEDLTNTKIEDIPFDDEKTLSIFSSTDALGIDKDDLKFGVGTIAIPEFGTNFVRGMLKDTKPKTFSDLVRISGLSHGTNVWNSNAEKLVNEMNVPMSEVISTRDDIMNQLIDAGMDKSTAFKIMEFVRKGKPLIQKKIVDNETIIINYEDEIKKYPLPEWYLDSCHKISYLFPKAHAAAYVMMSYRLAWYKIYYPAAFYATYFTQKINDFDYDALVQKIDNLDALIREISQNPQAKKKDEDLLSLAEVVKEMQLRNISIAPIDLDKSLATKFTVIDGEIIPPFTVIAGLGKDPANNIIRERELKEFNSIEDFQKRTQVNSTVIAYLKSINFFKDMHETNQISLF</sequence>
<evidence type="ECO:0000256" key="3">
    <source>
        <dbReference type="ARBA" id="ARBA00022679"/>
    </source>
</evidence>
<dbReference type="Proteomes" id="UP000831151">
    <property type="component" value="Chromosome"/>
</dbReference>
<evidence type="ECO:0000256" key="11">
    <source>
        <dbReference type="HAMAP-Rule" id="MF_00356"/>
    </source>
</evidence>
<dbReference type="Pfam" id="PF07733">
    <property type="entry name" value="DNA_pol3_alpha"/>
    <property type="match status" value="1"/>
</dbReference>
<dbReference type="InterPro" id="IPR004805">
    <property type="entry name" value="DnaE2/DnaE/PolC"/>
</dbReference>
<keyword evidence="4 11" id="KW-0548">Nucleotidyltransferase</keyword>
<dbReference type="Gene3D" id="1.20.5.140">
    <property type="match status" value="1"/>
</dbReference>
<evidence type="ECO:0000313" key="15">
    <source>
        <dbReference type="Proteomes" id="UP000831151"/>
    </source>
</evidence>
<dbReference type="EMBL" id="CP096649">
    <property type="protein sequence ID" value="UQK59847.1"/>
    <property type="molecule type" value="Genomic_DNA"/>
</dbReference>
<dbReference type="FunFam" id="3.30.420.10:FF:000045">
    <property type="entry name" value="3'-5' exonuclease DinG"/>
    <property type="match status" value="1"/>
</dbReference>
<proteinExistence type="inferred from homology"/>
<dbReference type="PANTHER" id="PTHR32294:SF5">
    <property type="entry name" value="DNA POLYMERASE III POLC-TYPE"/>
    <property type="match status" value="1"/>
</dbReference>